<dbReference type="InterPro" id="IPR036179">
    <property type="entry name" value="Ig-like_dom_sf"/>
</dbReference>
<evidence type="ECO:0000313" key="4">
    <source>
        <dbReference type="Proteomes" id="UP000683360"/>
    </source>
</evidence>
<dbReference type="PROSITE" id="PS50835">
    <property type="entry name" value="IG_LIKE"/>
    <property type="match status" value="1"/>
</dbReference>
<evidence type="ECO:0000259" key="2">
    <source>
        <dbReference type="PROSITE" id="PS50835"/>
    </source>
</evidence>
<keyword evidence="1" id="KW-0472">Membrane</keyword>
<gene>
    <name evidence="3" type="ORF">MEDL_39064</name>
</gene>
<feature type="domain" description="Ig-like" evidence="2">
    <location>
        <begin position="6"/>
        <end position="88"/>
    </location>
</feature>
<organism evidence="3 4">
    <name type="scientific">Mytilus edulis</name>
    <name type="common">Blue mussel</name>
    <dbReference type="NCBI Taxonomy" id="6550"/>
    <lineage>
        <taxon>Eukaryota</taxon>
        <taxon>Metazoa</taxon>
        <taxon>Spiralia</taxon>
        <taxon>Lophotrochozoa</taxon>
        <taxon>Mollusca</taxon>
        <taxon>Bivalvia</taxon>
        <taxon>Autobranchia</taxon>
        <taxon>Pteriomorphia</taxon>
        <taxon>Mytilida</taxon>
        <taxon>Mytiloidea</taxon>
        <taxon>Mytilidae</taxon>
        <taxon>Mytilinae</taxon>
        <taxon>Mytilus</taxon>
    </lineage>
</organism>
<accession>A0A8S3T5T6</accession>
<dbReference type="OrthoDB" id="10010359at2759"/>
<proteinExistence type="predicted"/>
<evidence type="ECO:0000313" key="3">
    <source>
        <dbReference type="EMBL" id="CAG2225940.1"/>
    </source>
</evidence>
<name>A0A8S3T5T6_MYTED</name>
<dbReference type="Proteomes" id="UP000683360">
    <property type="component" value="Unassembled WGS sequence"/>
</dbReference>
<keyword evidence="1" id="KW-0812">Transmembrane</keyword>
<sequence>MYISEPDVIVDSMVPCNTSNDISLTCSINNTDTNIWHNTWRHYRNNVFIRSHSGPDSSKVSVWTFRYCDYQDAGEYVCSWTYNQTEVTATSVVVVYGRPVISTTDMTKEGHTWILSVYFFTSSLPFEVKWYINDTHVQQNNSSTIKIANVTLICYEKNISTSGYRSDFLLTNANGRPLKINCHIKNTYDSVERSFENVWSAMSNLIGSTDMDFTEKMISTVSMYRQPEGNFIAVKDLYIYISISSATTLIIALSVTMIIVRIRLKRKGKLDMSVNAEREHTRGNNPSLEIQNESQYEEIDDRSYNSVTWRNYDFDATPSLDESTDASDRNSHIEIYNSIPNVYVELENSQPETHHYQSTAEYEIPADITSANSLVKLKVMK</sequence>
<dbReference type="EMBL" id="CAJPWZ010001865">
    <property type="protein sequence ID" value="CAG2225940.1"/>
    <property type="molecule type" value="Genomic_DNA"/>
</dbReference>
<keyword evidence="1" id="KW-1133">Transmembrane helix</keyword>
<dbReference type="SUPFAM" id="SSF48726">
    <property type="entry name" value="Immunoglobulin"/>
    <property type="match status" value="1"/>
</dbReference>
<protein>
    <submittedName>
        <fullName evidence="3">NCAM</fullName>
    </submittedName>
</protein>
<dbReference type="InterPro" id="IPR007110">
    <property type="entry name" value="Ig-like_dom"/>
</dbReference>
<keyword evidence="4" id="KW-1185">Reference proteome</keyword>
<evidence type="ECO:0000256" key="1">
    <source>
        <dbReference type="SAM" id="Phobius"/>
    </source>
</evidence>
<dbReference type="AlphaFoldDB" id="A0A8S3T5T6"/>
<reference evidence="3" key="1">
    <citation type="submission" date="2021-03" db="EMBL/GenBank/DDBJ databases">
        <authorList>
            <person name="Bekaert M."/>
        </authorList>
    </citation>
    <scope>NUCLEOTIDE SEQUENCE</scope>
</reference>
<comment type="caution">
    <text evidence="3">The sequence shown here is derived from an EMBL/GenBank/DDBJ whole genome shotgun (WGS) entry which is preliminary data.</text>
</comment>
<feature type="transmembrane region" description="Helical" evidence="1">
    <location>
        <begin position="237"/>
        <end position="260"/>
    </location>
</feature>